<dbReference type="Proteomes" id="UP000477010">
    <property type="component" value="Unassembled WGS sequence"/>
</dbReference>
<name>A0A2A7A4S8_9FIRM</name>
<dbReference type="Proteomes" id="UP000220157">
    <property type="component" value="Unassembled WGS sequence"/>
</dbReference>
<dbReference type="RefSeq" id="WP_097786172.1">
    <property type="nucleotide sequence ID" value="NZ_JBBNHN010000001.1"/>
</dbReference>
<gene>
    <name evidence="2" type="ORF">CGS56_14075</name>
    <name evidence="3" type="ORF">CGS58_07025</name>
    <name evidence="1" type="ORF">GKD85_01560</name>
</gene>
<dbReference type="EMBL" id="WKQE01000001">
    <property type="protein sequence ID" value="MSC79523.1"/>
    <property type="molecule type" value="Genomic_DNA"/>
</dbReference>
<reference evidence="1 6" key="3">
    <citation type="journal article" date="2019" name="Nat. Med.">
        <title>A library of human gut bacterial isolates paired with longitudinal multiomics data enables mechanistic microbiome research.</title>
        <authorList>
            <person name="Poyet M."/>
            <person name="Groussin M."/>
            <person name="Gibbons S.M."/>
            <person name="Avila-Pacheco J."/>
            <person name="Jiang X."/>
            <person name="Kearney S.M."/>
            <person name="Perrotta A.R."/>
            <person name="Berdy B."/>
            <person name="Zhao S."/>
            <person name="Lieberman T.D."/>
            <person name="Swanson P.K."/>
            <person name="Smith M."/>
            <person name="Roesemann S."/>
            <person name="Alexander J.E."/>
            <person name="Rich S.A."/>
            <person name="Livny J."/>
            <person name="Vlamakis H."/>
            <person name="Clish C."/>
            <person name="Bullock K."/>
            <person name="Deik A."/>
            <person name="Scott J."/>
            <person name="Pierce K.A."/>
            <person name="Xavier R.J."/>
            <person name="Alm E.J."/>
        </authorList>
    </citation>
    <scope>NUCLEOTIDE SEQUENCE [LARGE SCALE GENOMIC DNA]</scope>
    <source>
        <strain evidence="1 6">BIOML-B9</strain>
    </source>
</reference>
<organism evidence="2 5">
    <name type="scientific">Faecalibacterium prausnitzii</name>
    <dbReference type="NCBI Taxonomy" id="853"/>
    <lineage>
        <taxon>Bacteria</taxon>
        <taxon>Bacillati</taxon>
        <taxon>Bacillota</taxon>
        <taxon>Clostridia</taxon>
        <taxon>Eubacteriales</taxon>
        <taxon>Oscillospiraceae</taxon>
        <taxon>Faecalibacterium</taxon>
    </lineage>
</organism>
<evidence type="ECO:0000313" key="5">
    <source>
        <dbReference type="Proteomes" id="UP000220157"/>
    </source>
</evidence>
<evidence type="ECO:0000313" key="1">
    <source>
        <dbReference type="EMBL" id="MSC79523.1"/>
    </source>
</evidence>
<sequence length="82" mass="9585">MLIEEVECRARAREKEKAALMRDAKLEVAYNIISEVYREAAAESYPNWTKQKQNDMDEVADCTHVILKQIIYLSHKLEDLNT</sequence>
<accession>A0A2A7A4S8</accession>
<proteinExistence type="predicted"/>
<evidence type="ECO:0000313" key="4">
    <source>
        <dbReference type="Proteomes" id="UP000220005"/>
    </source>
</evidence>
<dbReference type="Proteomes" id="UP000220005">
    <property type="component" value="Unassembled WGS sequence"/>
</dbReference>
<dbReference type="EMBL" id="NMTW01000053">
    <property type="protein sequence ID" value="PDX74165.1"/>
    <property type="molecule type" value="Genomic_DNA"/>
</dbReference>
<dbReference type="AlphaFoldDB" id="A0A2A7A4S8"/>
<reference evidence="2" key="2">
    <citation type="submission" date="2017-07" db="EMBL/GenBank/DDBJ databases">
        <authorList>
            <person name="Sun Z.S."/>
            <person name="Albrecht U."/>
            <person name="Echele G."/>
            <person name="Lee C.C."/>
        </authorList>
    </citation>
    <scope>NUCLEOTIDE SEQUENCE</scope>
    <source>
        <strain evidence="2">CNCM I 4573</strain>
        <strain evidence="3">CNCM I 4575</strain>
    </source>
</reference>
<comment type="caution">
    <text evidence="2">The sequence shown here is derived from an EMBL/GenBank/DDBJ whole genome shotgun (WGS) entry which is preliminary data.</text>
</comment>
<evidence type="ECO:0000313" key="6">
    <source>
        <dbReference type="Proteomes" id="UP000477010"/>
    </source>
</evidence>
<protein>
    <submittedName>
        <fullName evidence="2">Uncharacterized protein</fullName>
    </submittedName>
</protein>
<evidence type="ECO:0000313" key="2">
    <source>
        <dbReference type="EMBL" id="PDX74165.1"/>
    </source>
</evidence>
<evidence type="ECO:0000313" key="3">
    <source>
        <dbReference type="EMBL" id="PDX81437.1"/>
    </source>
</evidence>
<reference evidence="4 5" key="1">
    <citation type="journal article" date="2017" name="Front. Microbiol.">
        <title>New Insights into the Diversity of the Genus Faecalibacterium.</title>
        <authorList>
            <person name="Benevides L."/>
            <person name="Burman S."/>
            <person name="Martin R."/>
            <person name="Robert V."/>
            <person name="Thomas M."/>
            <person name="Miquel S."/>
            <person name="Chain F."/>
            <person name="Sokol H."/>
            <person name="Bermudez-Humaran L.G."/>
            <person name="Morrison M."/>
            <person name="Langella P."/>
            <person name="Azevedo V.A."/>
            <person name="Chatel J.M."/>
            <person name="Soares S."/>
        </authorList>
    </citation>
    <scope>NUCLEOTIDE SEQUENCE [LARGE SCALE GENOMIC DNA]</scope>
    <source>
        <strain evidence="2 5">CNCM I 4573</strain>
        <strain evidence="3 4">CNCM I 4575</strain>
    </source>
</reference>
<dbReference type="EMBL" id="NMTY01000015">
    <property type="protein sequence ID" value="PDX81437.1"/>
    <property type="molecule type" value="Genomic_DNA"/>
</dbReference>